<proteinExistence type="predicted"/>
<gene>
    <name evidence="1" type="ORF">RRG08_009458</name>
</gene>
<keyword evidence="2" id="KW-1185">Reference proteome</keyword>
<dbReference type="EMBL" id="JAWDGP010005257">
    <property type="protein sequence ID" value="KAK3758600.1"/>
    <property type="molecule type" value="Genomic_DNA"/>
</dbReference>
<dbReference type="AlphaFoldDB" id="A0AAE0YWY0"/>
<evidence type="ECO:0000313" key="1">
    <source>
        <dbReference type="EMBL" id="KAK3758600.1"/>
    </source>
</evidence>
<organism evidence="1 2">
    <name type="scientific">Elysia crispata</name>
    <name type="common">lettuce slug</name>
    <dbReference type="NCBI Taxonomy" id="231223"/>
    <lineage>
        <taxon>Eukaryota</taxon>
        <taxon>Metazoa</taxon>
        <taxon>Spiralia</taxon>
        <taxon>Lophotrochozoa</taxon>
        <taxon>Mollusca</taxon>
        <taxon>Gastropoda</taxon>
        <taxon>Heterobranchia</taxon>
        <taxon>Euthyneura</taxon>
        <taxon>Panpulmonata</taxon>
        <taxon>Sacoglossa</taxon>
        <taxon>Placobranchoidea</taxon>
        <taxon>Plakobranchidae</taxon>
        <taxon>Elysia</taxon>
    </lineage>
</organism>
<sequence>MTAFPPGSSYRYTRPLHCPRGPSLWDGPIYTETVYEDGQWGLCQSLYPHLINWRAENTPRWIQRRLPMREMRV</sequence>
<accession>A0AAE0YWY0</accession>
<reference evidence="1" key="1">
    <citation type="journal article" date="2023" name="G3 (Bethesda)">
        <title>A reference genome for the long-term kleptoplast-retaining sea slug Elysia crispata morphotype clarki.</title>
        <authorList>
            <person name="Eastman K.E."/>
            <person name="Pendleton A.L."/>
            <person name="Shaikh M.A."/>
            <person name="Suttiyut T."/>
            <person name="Ogas R."/>
            <person name="Tomko P."/>
            <person name="Gavelis G."/>
            <person name="Widhalm J.R."/>
            <person name="Wisecaver J.H."/>
        </authorList>
    </citation>
    <scope>NUCLEOTIDE SEQUENCE</scope>
    <source>
        <strain evidence="1">ECLA1</strain>
    </source>
</reference>
<name>A0AAE0YWY0_9GAST</name>
<dbReference type="Proteomes" id="UP001283361">
    <property type="component" value="Unassembled WGS sequence"/>
</dbReference>
<protein>
    <submittedName>
        <fullName evidence="1">Uncharacterized protein</fullName>
    </submittedName>
</protein>
<evidence type="ECO:0000313" key="2">
    <source>
        <dbReference type="Proteomes" id="UP001283361"/>
    </source>
</evidence>
<comment type="caution">
    <text evidence="1">The sequence shown here is derived from an EMBL/GenBank/DDBJ whole genome shotgun (WGS) entry which is preliminary data.</text>
</comment>